<dbReference type="InterPro" id="IPR000014">
    <property type="entry name" value="PAS"/>
</dbReference>
<dbReference type="InterPro" id="IPR052016">
    <property type="entry name" value="Bact_Sigma-Reg"/>
</dbReference>
<evidence type="ECO:0000313" key="4">
    <source>
        <dbReference type="EMBL" id="RKQ16762.1"/>
    </source>
</evidence>
<evidence type="ECO:0000259" key="3">
    <source>
        <dbReference type="PROSITE" id="PS50113"/>
    </source>
</evidence>
<dbReference type="Proteomes" id="UP000272238">
    <property type="component" value="Unassembled WGS sequence"/>
</dbReference>
<dbReference type="PROSITE" id="PS50112">
    <property type="entry name" value="PAS"/>
    <property type="match status" value="1"/>
</dbReference>
<dbReference type="OrthoDB" id="9763484at2"/>
<proteinExistence type="predicted"/>
<dbReference type="EMBL" id="RBZN01000018">
    <property type="protein sequence ID" value="RKQ16762.1"/>
    <property type="molecule type" value="Genomic_DNA"/>
</dbReference>
<evidence type="ECO:0000313" key="5">
    <source>
        <dbReference type="Proteomes" id="UP000272238"/>
    </source>
</evidence>
<dbReference type="PANTHER" id="PTHR43156">
    <property type="entry name" value="STAGE II SPORULATION PROTEIN E-RELATED"/>
    <property type="match status" value="1"/>
</dbReference>
<feature type="domain" description="PAS" evidence="2">
    <location>
        <begin position="33"/>
        <end position="67"/>
    </location>
</feature>
<keyword evidence="1" id="KW-0378">Hydrolase</keyword>
<dbReference type="SMART" id="SM00086">
    <property type="entry name" value="PAC"/>
    <property type="match status" value="1"/>
</dbReference>
<keyword evidence="5" id="KW-1185">Reference proteome</keyword>
<dbReference type="RefSeq" id="WP_121214457.1">
    <property type="nucleotide sequence ID" value="NZ_RBZN01000018.1"/>
</dbReference>
<name>A0A494Z2Q4_9BACL</name>
<feature type="domain" description="PAC" evidence="3">
    <location>
        <begin position="99"/>
        <end position="151"/>
    </location>
</feature>
<protein>
    <submittedName>
        <fullName evidence="4">PAS domain S-box protein</fullName>
    </submittedName>
</protein>
<dbReference type="NCBIfam" id="TIGR00229">
    <property type="entry name" value="sensory_box"/>
    <property type="match status" value="1"/>
</dbReference>
<evidence type="ECO:0000259" key="2">
    <source>
        <dbReference type="PROSITE" id="PS50112"/>
    </source>
</evidence>
<dbReference type="InterPro" id="IPR035965">
    <property type="entry name" value="PAS-like_dom_sf"/>
</dbReference>
<dbReference type="InterPro" id="IPR036457">
    <property type="entry name" value="PPM-type-like_dom_sf"/>
</dbReference>
<sequence>MTKELDDIIIEHQFFSSDEAERNIEGRLLVADRLFQNMLEGVFITDTKGIIRFINPAFSMITGFGEEVIGKTPGIFQSGKHDEAFYRNMWESIEQNGKWMGEIWNIKEDGELFLQQTTITKINDDHGQPLYYAAVITDITARKKAEQRLKDDLLLAKEVQKSALSHPIQNDSFHIEGIYLPSDILGGDTYAWYQIDSHRYGVIMLDVMGHGVASALVCMSVRSLLRGIVNKCVEPEIVLKELNKHVYTLFQDKESLQMKNYYLTCVYAMIDTNTHTIQFASAGHPPALLLCANGSIRELADGTVPLGMLAEIEVETGFYTYENEQTWMVFYTDGLIESEENQIRKNIDKLKGNLLKHRTNDLSKMLSLVIEQQCKDLNTPAFYDDVTMLIAKL</sequence>
<comment type="caution">
    <text evidence="4">The sequence shown here is derived from an EMBL/GenBank/DDBJ whole genome shotgun (WGS) entry which is preliminary data.</text>
</comment>
<evidence type="ECO:0000256" key="1">
    <source>
        <dbReference type="ARBA" id="ARBA00022801"/>
    </source>
</evidence>
<dbReference type="CDD" id="cd00130">
    <property type="entry name" value="PAS"/>
    <property type="match status" value="1"/>
</dbReference>
<dbReference type="PROSITE" id="PS50113">
    <property type="entry name" value="PAC"/>
    <property type="match status" value="1"/>
</dbReference>
<dbReference type="Gene3D" id="3.30.450.20">
    <property type="entry name" value="PAS domain"/>
    <property type="match status" value="1"/>
</dbReference>
<dbReference type="AlphaFoldDB" id="A0A494Z2Q4"/>
<dbReference type="PANTHER" id="PTHR43156:SF14">
    <property type="entry name" value="PHOSPHOSERINE PHOSPHATASE RSBP"/>
    <property type="match status" value="1"/>
</dbReference>
<dbReference type="Pfam" id="PF07228">
    <property type="entry name" value="SpoIIE"/>
    <property type="match status" value="1"/>
</dbReference>
<organism evidence="4 5">
    <name type="scientific">Ureibacillus endophyticus</name>
    <dbReference type="NCBI Taxonomy" id="1978490"/>
    <lineage>
        <taxon>Bacteria</taxon>
        <taxon>Bacillati</taxon>
        <taxon>Bacillota</taxon>
        <taxon>Bacilli</taxon>
        <taxon>Bacillales</taxon>
        <taxon>Caryophanaceae</taxon>
        <taxon>Ureibacillus</taxon>
    </lineage>
</organism>
<reference evidence="4 5" key="1">
    <citation type="journal article" date="2016" name="Antonie Van Leeuwenhoek">
        <title>Lysinibacillus endophyticus sp. nov., an indole-3-acetic acid producing endophytic bacterium isolated from corn root (Zea mays cv. Xinken-5).</title>
        <authorList>
            <person name="Yu J."/>
            <person name="Guan X."/>
            <person name="Liu C."/>
            <person name="Xiang W."/>
            <person name="Yu Z."/>
            <person name="Liu X."/>
            <person name="Wang G."/>
        </authorList>
    </citation>
    <scope>NUCLEOTIDE SEQUENCE [LARGE SCALE GENOMIC DNA]</scope>
    <source>
        <strain evidence="4 5">DSM 100506</strain>
    </source>
</reference>
<dbReference type="InterPro" id="IPR000700">
    <property type="entry name" value="PAS-assoc_C"/>
</dbReference>
<dbReference type="InterPro" id="IPR001610">
    <property type="entry name" value="PAC"/>
</dbReference>
<dbReference type="SUPFAM" id="SSF55785">
    <property type="entry name" value="PYP-like sensor domain (PAS domain)"/>
    <property type="match status" value="1"/>
</dbReference>
<accession>A0A494Z2Q4</accession>
<dbReference type="Pfam" id="PF13426">
    <property type="entry name" value="PAS_9"/>
    <property type="match status" value="1"/>
</dbReference>
<dbReference type="GO" id="GO:0016791">
    <property type="term" value="F:phosphatase activity"/>
    <property type="evidence" value="ECO:0007669"/>
    <property type="project" value="TreeGrafter"/>
</dbReference>
<dbReference type="InterPro" id="IPR001932">
    <property type="entry name" value="PPM-type_phosphatase-like_dom"/>
</dbReference>
<dbReference type="SMART" id="SM00331">
    <property type="entry name" value="PP2C_SIG"/>
    <property type="match status" value="1"/>
</dbReference>
<gene>
    <name evidence="4" type="ORF">D8M03_09100</name>
</gene>
<dbReference type="Gene3D" id="3.60.40.10">
    <property type="entry name" value="PPM-type phosphatase domain"/>
    <property type="match status" value="1"/>
</dbReference>